<dbReference type="PROSITE" id="PS00754">
    <property type="entry name" value="NA_NEUROTRAN_SYMP_2"/>
    <property type="match status" value="1"/>
</dbReference>
<dbReference type="InterPro" id="IPR000175">
    <property type="entry name" value="Na/ntran_symport"/>
</dbReference>
<evidence type="ECO:0000313" key="6">
    <source>
        <dbReference type="Proteomes" id="UP000691718"/>
    </source>
</evidence>
<feature type="binding site" evidence="1">
    <location>
        <position position="358"/>
    </location>
    <ligand>
        <name>Na(+)</name>
        <dbReference type="ChEBI" id="CHEBI:29101"/>
        <label>1</label>
    </ligand>
</feature>
<reference evidence="5" key="1">
    <citation type="submission" date="2021-04" db="EMBL/GenBank/DDBJ databases">
        <authorList>
            <person name="Tunstrom K."/>
        </authorList>
    </citation>
    <scope>NUCLEOTIDE SEQUENCE</scope>
</reference>
<dbReference type="AlphaFoldDB" id="A0A8S3Y7V2"/>
<keyword evidence="4" id="KW-1133">Transmembrane helix</keyword>
<keyword evidence="3" id="KW-0769">Symport</keyword>
<dbReference type="GO" id="GO:0005886">
    <property type="term" value="C:plasma membrane"/>
    <property type="evidence" value="ECO:0007669"/>
    <property type="project" value="TreeGrafter"/>
</dbReference>
<comment type="caution">
    <text evidence="5">The sequence shown here is derived from an EMBL/GenBank/DDBJ whole genome shotgun (WGS) entry which is preliminary data.</text>
</comment>
<feature type="transmembrane region" description="Helical" evidence="4">
    <location>
        <begin position="346"/>
        <end position="375"/>
    </location>
</feature>
<keyword evidence="1" id="KW-0479">Metal-binding</keyword>
<feature type="disulfide bond" evidence="2">
    <location>
        <begin position="126"/>
        <end position="135"/>
    </location>
</feature>
<feature type="transmembrane region" description="Helical" evidence="4">
    <location>
        <begin position="387"/>
        <end position="412"/>
    </location>
</feature>
<protein>
    <recommendedName>
        <fullName evidence="3">Transporter</fullName>
    </recommendedName>
</protein>
<dbReference type="EMBL" id="CAJQZP010001607">
    <property type="protein sequence ID" value="CAG5056600.1"/>
    <property type="molecule type" value="Genomic_DNA"/>
</dbReference>
<feature type="binding site" evidence="1">
    <location>
        <position position="21"/>
    </location>
    <ligand>
        <name>Na(+)</name>
        <dbReference type="ChEBI" id="CHEBI:29101"/>
        <label>1</label>
    </ligand>
</feature>
<keyword evidence="3" id="KW-0813">Transport</keyword>
<dbReference type="GO" id="GO:0046872">
    <property type="term" value="F:metal ion binding"/>
    <property type="evidence" value="ECO:0007669"/>
    <property type="project" value="UniProtKB-KW"/>
</dbReference>
<name>A0A8S3Y7V2_PARAO</name>
<dbReference type="OrthoDB" id="6581954at2759"/>
<dbReference type="Proteomes" id="UP000691718">
    <property type="component" value="Unassembled WGS sequence"/>
</dbReference>
<keyword evidence="3 4" id="KW-0812">Transmembrane</keyword>
<dbReference type="GO" id="GO:0005283">
    <property type="term" value="F:amino acid:sodium symporter activity"/>
    <property type="evidence" value="ECO:0007669"/>
    <property type="project" value="TreeGrafter"/>
</dbReference>
<evidence type="ECO:0000256" key="1">
    <source>
        <dbReference type="PIRSR" id="PIRSR600175-1"/>
    </source>
</evidence>
<gene>
    <name evidence="5" type="ORF">PAPOLLO_LOCUS26814</name>
</gene>
<proteinExistence type="inferred from homology"/>
<keyword evidence="6" id="KW-1185">Reference proteome</keyword>
<dbReference type="PANTHER" id="PTHR11616:SF241">
    <property type="entry name" value="SODIUM- AND CHLORIDE-DEPENDENT GLYCINE TRANSPORTER 2"/>
    <property type="match status" value="1"/>
</dbReference>
<keyword evidence="4" id="KW-0472">Membrane</keyword>
<evidence type="ECO:0000313" key="5">
    <source>
        <dbReference type="EMBL" id="CAG5056600.1"/>
    </source>
</evidence>
<keyword evidence="1" id="KW-0915">Sodium</keyword>
<feature type="binding site" evidence="1">
    <location>
        <position position="293"/>
    </location>
    <ligand>
        <name>Na(+)</name>
        <dbReference type="ChEBI" id="CHEBI:29101"/>
        <label>1</label>
    </ligand>
</feature>
<feature type="binding site" evidence="1">
    <location>
        <position position="361"/>
    </location>
    <ligand>
        <name>Na(+)</name>
        <dbReference type="ChEBI" id="CHEBI:29101"/>
        <label>1</label>
    </ligand>
</feature>
<feature type="binding site" evidence="1">
    <location>
        <position position="28"/>
    </location>
    <ligand>
        <name>Na(+)</name>
        <dbReference type="ChEBI" id="CHEBI:29101"/>
        <label>1</label>
    </ligand>
</feature>
<dbReference type="GO" id="GO:0089718">
    <property type="term" value="P:amino acid import across plasma membrane"/>
    <property type="evidence" value="ECO:0007669"/>
    <property type="project" value="TreeGrafter"/>
</dbReference>
<feature type="transmembrane region" description="Helical" evidence="4">
    <location>
        <begin position="459"/>
        <end position="480"/>
    </location>
</feature>
<organism evidence="5 6">
    <name type="scientific">Parnassius apollo</name>
    <name type="common">Apollo butterfly</name>
    <name type="synonym">Papilio apollo</name>
    <dbReference type="NCBI Taxonomy" id="110799"/>
    <lineage>
        <taxon>Eukaryota</taxon>
        <taxon>Metazoa</taxon>
        <taxon>Ecdysozoa</taxon>
        <taxon>Arthropoda</taxon>
        <taxon>Hexapoda</taxon>
        <taxon>Insecta</taxon>
        <taxon>Pterygota</taxon>
        <taxon>Neoptera</taxon>
        <taxon>Endopterygota</taxon>
        <taxon>Lepidoptera</taxon>
        <taxon>Glossata</taxon>
        <taxon>Ditrysia</taxon>
        <taxon>Papilionoidea</taxon>
        <taxon>Papilionidae</taxon>
        <taxon>Parnassiinae</taxon>
        <taxon>Parnassini</taxon>
        <taxon>Parnassius</taxon>
        <taxon>Parnassius</taxon>
    </lineage>
</organism>
<feature type="binding site" evidence="1">
    <location>
        <position position="23"/>
    </location>
    <ligand>
        <name>Na(+)</name>
        <dbReference type="ChEBI" id="CHEBI:29101"/>
        <label>1</label>
    </ligand>
</feature>
<dbReference type="NCBIfam" id="NF037979">
    <property type="entry name" value="Na_transp"/>
    <property type="match status" value="1"/>
</dbReference>
<dbReference type="PROSITE" id="PS50267">
    <property type="entry name" value="NA_NEUROTRAN_SYMP_3"/>
    <property type="match status" value="1"/>
</dbReference>
<feature type="binding site" evidence="1">
    <location>
        <position position="261"/>
    </location>
    <ligand>
        <name>Na(+)</name>
        <dbReference type="ChEBI" id="CHEBI:29101"/>
        <label>1</label>
    </ligand>
</feature>
<feature type="transmembrane region" description="Helical" evidence="4">
    <location>
        <begin position="486"/>
        <end position="508"/>
    </location>
</feature>
<evidence type="ECO:0000256" key="2">
    <source>
        <dbReference type="PIRSR" id="PIRSR600175-2"/>
    </source>
</evidence>
<feature type="transmembrane region" description="Helical" evidence="4">
    <location>
        <begin position="42"/>
        <end position="61"/>
    </location>
</feature>
<feature type="transmembrane region" description="Helical" evidence="4">
    <location>
        <begin position="287"/>
        <end position="312"/>
    </location>
</feature>
<feature type="binding site" evidence="1">
    <location>
        <position position="24"/>
    </location>
    <ligand>
        <name>Na(+)</name>
        <dbReference type="ChEBI" id="CHEBI:29101"/>
        <label>1</label>
    </ligand>
</feature>
<feature type="transmembrane region" description="Helical" evidence="4">
    <location>
        <begin position="91"/>
        <end position="114"/>
    </location>
</feature>
<dbReference type="Pfam" id="PF00209">
    <property type="entry name" value="SNF"/>
    <property type="match status" value="1"/>
</dbReference>
<feature type="transmembrane region" description="Helical" evidence="4">
    <location>
        <begin position="418"/>
        <end position="439"/>
    </location>
</feature>
<comment type="similarity">
    <text evidence="3">Belongs to the sodium:neurotransmitter symporter (SNF) (TC 2.A.22) family.</text>
</comment>
<evidence type="ECO:0000256" key="4">
    <source>
        <dbReference type="SAM" id="Phobius"/>
    </source>
</evidence>
<feature type="transmembrane region" description="Helical" evidence="4">
    <location>
        <begin position="173"/>
        <end position="193"/>
    </location>
</feature>
<evidence type="ECO:0000256" key="3">
    <source>
        <dbReference type="RuleBase" id="RU003732"/>
    </source>
</evidence>
<feature type="transmembrane region" description="Helical" evidence="4">
    <location>
        <begin position="205"/>
        <end position="238"/>
    </location>
</feature>
<dbReference type="PANTHER" id="PTHR11616">
    <property type="entry name" value="SODIUM/CHLORIDE DEPENDENT TRANSPORTER"/>
    <property type="match status" value="1"/>
</dbReference>
<dbReference type="PROSITE" id="PS00610">
    <property type="entry name" value="NA_NEUROTRAN_SYMP_1"/>
    <property type="match status" value="1"/>
</dbReference>
<keyword evidence="2" id="KW-1015">Disulfide bond</keyword>
<sequence>MAEVSHERWANQLEYLLSCLGYAVGIGNIWRFPYLCYKNGGGAFLIPYFLTLFVCGIPLVYLETTLGQFSSAGCISIFNINPLFKGAGYAVVVLNIIAVTYFAAIMSYPLLYIYHSFSLPLPWQSCGNSWNTEKCTEITGNSTFIASTGSLTTPEDEFFHIRLLQMSSSINEIGGIVWPIFFCNVICWILVYLCICNGVKSVGKIVYFTVLFPYVVLFALFIRGVTLPGAAQGILYFILPDWSQLKNAKVWADAATQIFYSLGPGWGGLVSMASFNKFHYNNLRSSIIIPIVNSGTSIWAGFVVFSVLGFAAERAGVPVGQVATAGPGLAFVTYPAVVTLMPAPNFWAITFFVMLFFLGIDTMFVTIEAVIAGLLDEFPKLRMRRKLLTLMTCLVLFCISIICNTKGGFHIIGLLDSHVAIACVPIVCAMELIAAVYTYGQNKLSIDVLFMTGRPLRRFWLLLWRYILPVVLLVITVYSLREASGLAGWCVALASVICIPIHALRTIYMSRGPIFDRIRENCRPNAEWGPSESDIRQRWNSFRDKKRRSVPLAIMNNEAYNL</sequence>
<accession>A0A8S3Y7V2</accession>
<feature type="transmembrane region" description="Helical" evidence="4">
    <location>
        <begin position="12"/>
        <end position="30"/>
    </location>
</feature>